<dbReference type="RefSeq" id="WP_235725542.1">
    <property type="nucleotide sequence ID" value="NZ_JAKGCU010000026.1"/>
</dbReference>
<comment type="caution">
    <text evidence="5">The sequence shown here is derived from an EMBL/GenBank/DDBJ whole genome shotgun (WGS) entry which is preliminary data.</text>
</comment>
<dbReference type="PANTHER" id="PTHR46796:SF6">
    <property type="entry name" value="ARAC SUBFAMILY"/>
    <property type="match status" value="1"/>
</dbReference>
<evidence type="ECO:0000256" key="2">
    <source>
        <dbReference type="ARBA" id="ARBA00023125"/>
    </source>
</evidence>
<dbReference type="Proteomes" id="UP001108089">
    <property type="component" value="Unassembled WGS sequence"/>
</dbReference>
<feature type="domain" description="HTH araC/xylS-type" evidence="4">
    <location>
        <begin position="256"/>
        <end position="355"/>
    </location>
</feature>
<evidence type="ECO:0000259" key="4">
    <source>
        <dbReference type="PROSITE" id="PS01124"/>
    </source>
</evidence>
<reference evidence="5" key="1">
    <citation type="submission" date="2022-01" db="EMBL/GenBank/DDBJ databases">
        <title>Gordonia xiamenensis sp. nov., isolated from surface seawater in Xiamen.</title>
        <authorList>
            <person name="He Y.F."/>
        </authorList>
    </citation>
    <scope>NUCLEOTIDE SEQUENCE</scope>
    <source>
        <strain evidence="5">GW1C4-4</strain>
    </source>
</reference>
<keyword evidence="2" id="KW-0238">DNA-binding</keyword>
<dbReference type="PANTHER" id="PTHR46796">
    <property type="entry name" value="HTH-TYPE TRANSCRIPTIONAL ACTIVATOR RHAS-RELATED"/>
    <property type="match status" value="1"/>
</dbReference>
<dbReference type="Pfam" id="PF12833">
    <property type="entry name" value="HTH_18"/>
    <property type="match status" value="1"/>
</dbReference>
<dbReference type="SMART" id="SM00342">
    <property type="entry name" value="HTH_ARAC"/>
    <property type="match status" value="1"/>
</dbReference>
<name>A0ABS9DNM9_9ACTN</name>
<dbReference type="InterPro" id="IPR050204">
    <property type="entry name" value="AraC_XylS_family_regulators"/>
</dbReference>
<evidence type="ECO:0000313" key="5">
    <source>
        <dbReference type="EMBL" id="MCF3940776.1"/>
    </source>
</evidence>
<dbReference type="Pfam" id="PF14525">
    <property type="entry name" value="AraC_binding_2"/>
    <property type="match status" value="1"/>
</dbReference>
<dbReference type="PROSITE" id="PS01124">
    <property type="entry name" value="HTH_ARAC_FAMILY_2"/>
    <property type="match status" value="1"/>
</dbReference>
<keyword evidence="6" id="KW-1185">Reference proteome</keyword>
<dbReference type="InterPro" id="IPR035418">
    <property type="entry name" value="AraC-bd_2"/>
</dbReference>
<dbReference type="InterPro" id="IPR018060">
    <property type="entry name" value="HTH_AraC"/>
</dbReference>
<dbReference type="EMBL" id="JAKGCU010000026">
    <property type="protein sequence ID" value="MCF3940776.1"/>
    <property type="molecule type" value="Genomic_DNA"/>
</dbReference>
<dbReference type="SUPFAM" id="SSF46689">
    <property type="entry name" value="Homeodomain-like"/>
    <property type="match status" value="1"/>
</dbReference>
<protein>
    <submittedName>
        <fullName evidence="5">AraC family transcriptional regulator</fullName>
    </submittedName>
</protein>
<keyword evidence="3" id="KW-0804">Transcription</keyword>
<evidence type="ECO:0000256" key="3">
    <source>
        <dbReference type="ARBA" id="ARBA00023163"/>
    </source>
</evidence>
<accession>A0ABS9DNM9</accession>
<keyword evidence="1" id="KW-0805">Transcription regulation</keyword>
<gene>
    <name evidence="5" type="ORF">L1892_20615</name>
</gene>
<evidence type="ECO:0000313" key="6">
    <source>
        <dbReference type="Proteomes" id="UP001108089"/>
    </source>
</evidence>
<organism evidence="5 6">
    <name type="scientific">Gordonia tangerina</name>
    <dbReference type="NCBI Taxonomy" id="2911060"/>
    <lineage>
        <taxon>Bacteria</taxon>
        <taxon>Bacillati</taxon>
        <taxon>Actinomycetota</taxon>
        <taxon>Actinomycetes</taxon>
        <taxon>Mycobacteriales</taxon>
        <taxon>Gordoniaceae</taxon>
        <taxon>Gordonia</taxon>
    </lineage>
</organism>
<dbReference type="Gene3D" id="1.10.10.60">
    <property type="entry name" value="Homeodomain-like"/>
    <property type="match status" value="1"/>
</dbReference>
<evidence type="ECO:0000256" key="1">
    <source>
        <dbReference type="ARBA" id="ARBA00023015"/>
    </source>
</evidence>
<proteinExistence type="predicted"/>
<sequence>MTEVCAGPRGHIVPVGSLPPYFADSGALGVAQPSGIDRDRVDRWRSAAGADDPGVTIRRFRGRRGLAEFLGPLRVVSRSADGFEALVRVHQVGAITIVDALAMPCSVIRSRREVDPAVDAELVLLITSAPGRLSLAGRPEEDFRAGQLIILSTAEPATMTVDDICETVQLTVKASVLGRDVVQALRRSRPVSPDTALVRAATTFLRRFGQTAAAGTSTEATDVLAQSAAVGLLRSVLAQQAYRTHSVDDTSRSVRERTLQLVERRFADPDFAVADVARELHVSRRQLYRHFADSGESLAAVIAERRLEEVRILLDARPELRLTDVAARSGFSSSATMRNRFRAAFGVTPTEYRAGHTIAGAPAGRFGPGEVADL</sequence>
<dbReference type="InterPro" id="IPR009057">
    <property type="entry name" value="Homeodomain-like_sf"/>
</dbReference>